<name>A0A159Z6E4_9RHOB</name>
<evidence type="ECO:0008006" key="3">
    <source>
        <dbReference type="Google" id="ProtNLM"/>
    </source>
</evidence>
<dbReference type="EMBL" id="CP012661">
    <property type="protein sequence ID" value="AMY70912.1"/>
    <property type="molecule type" value="Genomic_DNA"/>
</dbReference>
<proteinExistence type="predicted"/>
<dbReference type="AlphaFoldDB" id="A0A159Z6E4"/>
<evidence type="ECO:0000313" key="1">
    <source>
        <dbReference type="EMBL" id="AMY70912.1"/>
    </source>
</evidence>
<evidence type="ECO:0000313" key="2">
    <source>
        <dbReference type="Proteomes" id="UP000076128"/>
    </source>
</evidence>
<keyword evidence="2" id="KW-1185">Reference proteome</keyword>
<protein>
    <recommendedName>
        <fullName evidence="3">GpW protein</fullName>
    </recommendedName>
</protein>
<dbReference type="RefSeq" id="WP_066815639.1">
    <property type="nucleotide sequence ID" value="NZ_CP012661.1"/>
</dbReference>
<dbReference type="NCBIfam" id="NF047331">
    <property type="entry name" value="phage_HTJ"/>
    <property type="match status" value="1"/>
</dbReference>
<dbReference type="Proteomes" id="UP000076128">
    <property type="component" value="Chromosome"/>
</dbReference>
<dbReference type="OrthoDB" id="7873006at2"/>
<accession>A0A159Z6E4</accession>
<sequence>MAHTLLDLQAFRERLLDARFQGIQSVTDQNGERIVYRSDAELSGAITALDREIAALQAGRKSAIVYINAHKGV</sequence>
<reference evidence="1 2" key="1">
    <citation type="submission" date="2015-09" db="EMBL/GenBank/DDBJ databases">
        <title>Complete genome sequence of Defluviimonas alba cai42t isolated from an oilfield in Xinjiang.</title>
        <authorList>
            <person name="Geng S."/>
            <person name="Pan X."/>
            <person name="Wu X."/>
        </authorList>
    </citation>
    <scope>NUCLEOTIDE SEQUENCE [LARGE SCALE GENOMIC DNA]</scope>
    <source>
        <strain evidence="2">cai42</strain>
    </source>
</reference>
<organism evidence="1 2">
    <name type="scientific">Frigidibacter mobilis</name>
    <dbReference type="NCBI Taxonomy" id="1335048"/>
    <lineage>
        <taxon>Bacteria</taxon>
        <taxon>Pseudomonadati</taxon>
        <taxon>Pseudomonadota</taxon>
        <taxon>Alphaproteobacteria</taxon>
        <taxon>Rhodobacterales</taxon>
        <taxon>Paracoccaceae</taxon>
        <taxon>Frigidibacter</taxon>
    </lineage>
</organism>
<dbReference type="STRING" id="1335048.AKL17_3689"/>
<dbReference type="KEGG" id="daa:AKL17_3689"/>
<gene>
    <name evidence="1" type="ORF">AKL17_3689</name>
</gene>